<reference evidence="6 7" key="1">
    <citation type="submission" date="2019-02" db="EMBL/GenBank/DDBJ databases">
        <title>Genomic Encyclopedia of Type Strains, Phase IV (KMG-IV): sequencing the most valuable type-strain genomes for metagenomic binning, comparative biology and taxonomic classification.</title>
        <authorList>
            <person name="Goeker M."/>
        </authorList>
    </citation>
    <scope>NUCLEOTIDE SEQUENCE [LARGE SCALE GENOMIC DNA]</scope>
    <source>
        <strain evidence="6 7">DSM 18116</strain>
    </source>
</reference>
<feature type="domain" description="Glycosyltransferase 2-like" evidence="5">
    <location>
        <begin position="10"/>
        <end position="184"/>
    </location>
</feature>
<keyword evidence="4" id="KW-0472">Membrane</keyword>
<keyword evidence="4" id="KW-0812">Transmembrane</keyword>
<protein>
    <recommendedName>
        <fullName evidence="5">Glycosyltransferase 2-like domain-containing protein</fullName>
    </recommendedName>
</protein>
<evidence type="ECO:0000313" key="6">
    <source>
        <dbReference type="EMBL" id="RZS72498.1"/>
    </source>
</evidence>
<dbReference type="EMBL" id="SGXA01000002">
    <property type="protein sequence ID" value="RZS72498.1"/>
    <property type="molecule type" value="Genomic_DNA"/>
</dbReference>
<dbReference type="AlphaFoldDB" id="A0A4Q7MV81"/>
<sequence length="302" mass="34838">MSTGQEPFVSIITLNYNQTAVTCDFLESAKRLRYSNYEILVCDMDSDVDPTEQILAGNYPNTRLLLRKENLGFAGGNNWGMRQAGGDYFFIVNNDTEMTPDLIHQLLQPFQQDESIGVTCPRIMYFDQPNVIQYAGFNPMGKLTGRTSSVGIWEEDRGQYNQSRPTHGAHGCAMMVKRELTERVGMFPEKFFLYYEEWDWSARILKAGYKIWYTADAKIYHKESLSVGKANPMKVYYHTRNRILYMRRNAGPLQLLAFSAFFAFFTLPKSVIGFAIKKQFTHLKYFLKGAVWNLYSSSYSKT</sequence>
<dbReference type="PANTHER" id="PTHR43179:SF12">
    <property type="entry name" value="GALACTOFURANOSYLTRANSFERASE GLFT2"/>
    <property type="match status" value="1"/>
</dbReference>
<gene>
    <name evidence="6" type="ORF">EV199_4419</name>
</gene>
<dbReference type="RefSeq" id="WP_130542910.1">
    <property type="nucleotide sequence ID" value="NZ_CP042431.1"/>
</dbReference>
<accession>A0A4Q7MV81</accession>
<evidence type="ECO:0000313" key="7">
    <source>
        <dbReference type="Proteomes" id="UP000293874"/>
    </source>
</evidence>
<evidence type="ECO:0000259" key="5">
    <source>
        <dbReference type="Pfam" id="PF00535"/>
    </source>
</evidence>
<comment type="similarity">
    <text evidence="1">Belongs to the glycosyltransferase 2 family.</text>
</comment>
<dbReference type="OrthoDB" id="9771846at2"/>
<dbReference type="Gene3D" id="3.90.550.10">
    <property type="entry name" value="Spore Coat Polysaccharide Biosynthesis Protein SpsA, Chain A"/>
    <property type="match status" value="1"/>
</dbReference>
<dbReference type="InterPro" id="IPR001173">
    <property type="entry name" value="Glyco_trans_2-like"/>
</dbReference>
<dbReference type="Proteomes" id="UP000293874">
    <property type="component" value="Unassembled WGS sequence"/>
</dbReference>
<evidence type="ECO:0000256" key="1">
    <source>
        <dbReference type="ARBA" id="ARBA00006739"/>
    </source>
</evidence>
<name>A0A4Q7MV81_9BACT</name>
<feature type="transmembrane region" description="Helical" evidence="4">
    <location>
        <begin position="255"/>
        <end position="276"/>
    </location>
</feature>
<dbReference type="SUPFAM" id="SSF53448">
    <property type="entry name" value="Nucleotide-diphospho-sugar transferases"/>
    <property type="match status" value="1"/>
</dbReference>
<keyword evidence="4" id="KW-1133">Transmembrane helix</keyword>
<keyword evidence="7" id="KW-1185">Reference proteome</keyword>
<dbReference type="InterPro" id="IPR029044">
    <property type="entry name" value="Nucleotide-diphossugar_trans"/>
</dbReference>
<dbReference type="GO" id="GO:0016757">
    <property type="term" value="F:glycosyltransferase activity"/>
    <property type="evidence" value="ECO:0007669"/>
    <property type="project" value="UniProtKB-KW"/>
</dbReference>
<dbReference type="Pfam" id="PF00535">
    <property type="entry name" value="Glycos_transf_2"/>
    <property type="match status" value="1"/>
</dbReference>
<dbReference type="PANTHER" id="PTHR43179">
    <property type="entry name" value="RHAMNOSYLTRANSFERASE WBBL"/>
    <property type="match status" value="1"/>
</dbReference>
<evidence type="ECO:0000256" key="3">
    <source>
        <dbReference type="ARBA" id="ARBA00022679"/>
    </source>
</evidence>
<keyword evidence="2" id="KW-0328">Glycosyltransferase</keyword>
<evidence type="ECO:0000256" key="2">
    <source>
        <dbReference type="ARBA" id="ARBA00022676"/>
    </source>
</evidence>
<organism evidence="6 7">
    <name type="scientific">Pseudobacter ginsenosidimutans</name>
    <dbReference type="NCBI Taxonomy" id="661488"/>
    <lineage>
        <taxon>Bacteria</taxon>
        <taxon>Pseudomonadati</taxon>
        <taxon>Bacteroidota</taxon>
        <taxon>Chitinophagia</taxon>
        <taxon>Chitinophagales</taxon>
        <taxon>Chitinophagaceae</taxon>
        <taxon>Pseudobacter</taxon>
    </lineage>
</organism>
<proteinExistence type="inferred from homology"/>
<keyword evidence="3" id="KW-0808">Transferase</keyword>
<dbReference type="CDD" id="cd04186">
    <property type="entry name" value="GT_2_like_c"/>
    <property type="match status" value="1"/>
</dbReference>
<comment type="caution">
    <text evidence="6">The sequence shown here is derived from an EMBL/GenBank/DDBJ whole genome shotgun (WGS) entry which is preliminary data.</text>
</comment>
<evidence type="ECO:0000256" key="4">
    <source>
        <dbReference type="SAM" id="Phobius"/>
    </source>
</evidence>